<feature type="compositionally biased region" description="Polar residues" evidence="4">
    <location>
        <begin position="317"/>
        <end position="335"/>
    </location>
</feature>
<dbReference type="AlphaFoldDB" id="Q6DN79"/>
<dbReference type="Gene3D" id="2.20.70.10">
    <property type="match status" value="1"/>
</dbReference>
<dbReference type="Pfam" id="PF00397">
    <property type="entry name" value="WW"/>
    <property type="match status" value="1"/>
</dbReference>
<keyword evidence="1" id="KW-0677">Repeat</keyword>
<dbReference type="InterPro" id="IPR000504">
    <property type="entry name" value="RRM_dom"/>
</dbReference>
<sequence>MHRGSEPSADPSVPAGGARSGGDGIFAGEPSRWSGGGGRGDYSDHDNKIGYVKLFVGTVPRIASEDDVRHLSEEHGDVLEVALIRDKKTGEQQECCFVKYATSEGAKRAIRALHNQYTIPGAMGPVEVRYADCEKERLGSIEHKLFVASLNKQATAKEIEEIFSPFGHVEDVYIMKDGTRQSRGCGFVEFSSKEPALSAVNSLSGTYIMRGCEQPLIVRFADPKRPRPGESRGGPAFGGSGVSPRSDAALVIRPTANLDEPRGRHMPRDAWRPSSPSSVASHQFNNYGSDNPMGIMGGTGTSAADNGAFRPQMFPGNGQTAVPTSSHMGINTSLQGHHLGGQQIPPLQKPPGPPHNFSLQLQNQQGQHSLVPGLFGQNVPSMQLPGQLPTSQPLTQQNASAGALQAPPAIQSSPMQSVPGQQQLPSNVAPQMMQQPIQQIPSQAPQLLLQQQAAMQSSYQSSQQAIFQLQQQLQLMQQQQQQQQQPNLNQQQPNLNQQQHTQISKQQGQPNQSSTPGAPAAMMPSNINAIPQQVNSPAVSLTCNWTEHTSPEGFKYYYNSITRESKWEKPEEYVLYEQQQQQQQQQKLILLQQHQQKLVAQQLQSPPRAQAIQCMQSIQQHPQSHQGHNQMQMKHQELNYNQLQATGNIDPNRIQQGIQAAQERSWKS</sequence>
<dbReference type="InterPro" id="IPR036020">
    <property type="entry name" value="WW_dom_sf"/>
</dbReference>
<accession>Q6DN79</accession>
<protein>
    <submittedName>
        <fullName evidence="7">FCA gamma protein</fullName>
    </submittedName>
</protein>
<gene>
    <name evidence="7" type="primary">FCA</name>
</gene>
<dbReference type="FunFam" id="2.20.70.10:FF:000079">
    <property type="entry name" value="FCA gamma protein"/>
    <property type="match status" value="1"/>
</dbReference>
<feature type="compositionally biased region" description="Polar residues" evidence="4">
    <location>
        <begin position="500"/>
        <end position="516"/>
    </location>
</feature>
<evidence type="ECO:0000259" key="6">
    <source>
        <dbReference type="PROSITE" id="PS50102"/>
    </source>
</evidence>
<dbReference type="GO" id="GO:0003723">
    <property type="term" value="F:RNA binding"/>
    <property type="evidence" value="ECO:0007669"/>
    <property type="project" value="UniProtKB-UniRule"/>
</dbReference>
<dbReference type="SMART" id="SM00456">
    <property type="entry name" value="WW"/>
    <property type="match status" value="1"/>
</dbReference>
<feature type="region of interest" description="Disordered" evidence="4">
    <location>
        <begin position="1"/>
        <end position="40"/>
    </location>
</feature>
<feature type="domain" description="RRM" evidence="6">
    <location>
        <begin position="52"/>
        <end position="133"/>
    </location>
</feature>
<evidence type="ECO:0000256" key="2">
    <source>
        <dbReference type="ARBA" id="ARBA00022884"/>
    </source>
</evidence>
<dbReference type="EMBL" id="AY654582">
    <property type="protein sequence ID" value="AAT72460.1"/>
    <property type="molecule type" value="mRNA"/>
</dbReference>
<feature type="compositionally biased region" description="Low complexity" evidence="4">
    <location>
        <begin position="484"/>
        <end position="499"/>
    </location>
</feature>
<dbReference type="SMART" id="SM00360">
    <property type="entry name" value="RRM"/>
    <property type="match status" value="2"/>
</dbReference>
<dbReference type="InterPro" id="IPR035979">
    <property type="entry name" value="RBD_domain_sf"/>
</dbReference>
<evidence type="ECO:0000313" key="7">
    <source>
        <dbReference type="EMBL" id="AAT72460.1"/>
    </source>
</evidence>
<dbReference type="PROSITE" id="PS50102">
    <property type="entry name" value="RRM"/>
    <property type="match status" value="2"/>
</dbReference>
<dbReference type="InterPro" id="IPR001202">
    <property type="entry name" value="WW_dom"/>
</dbReference>
<dbReference type="Gene3D" id="3.30.70.330">
    <property type="match status" value="2"/>
</dbReference>
<evidence type="ECO:0000256" key="3">
    <source>
        <dbReference type="PROSITE-ProRule" id="PRU00176"/>
    </source>
</evidence>
<organism evidence="7">
    <name type="scientific">Lolium perenne</name>
    <name type="common">Perennial ryegrass</name>
    <dbReference type="NCBI Taxonomy" id="4522"/>
    <lineage>
        <taxon>Eukaryota</taxon>
        <taxon>Viridiplantae</taxon>
        <taxon>Streptophyta</taxon>
        <taxon>Embryophyta</taxon>
        <taxon>Tracheophyta</taxon>
        <taxon>Spermatophyta</taxon>
        <taxon>Magnoliopsida</taxon>
        <taxon>Liliopsida</taxon>
        <taxon>Poales</taxon>
        <taxon>Poaceae</taxon>
        <taxon>BOP clade</taxon>
        <taxon>Pooideae</taxon>
        <taxon>Poodae</taxon>
        <taxon>Poeae</taxon>
        <taxon>Poeae Chloroplast Group 2 (Poeae type)</taxon>
        <taxon>Loliodinae</taxon>
        <taxon>Loliinae</taxon>
        <taxon>Lolium</taxon>
    </lineage>
</organism>
<dbReference type="SUPFAM" id="SSF51045">
    <property type="entry name" value="WW domain"/>
    <property type="match status" value="1"/>
</dbReference>
<reference evidence="7" key="1">
    <citation type="submission" date="2004-06" db="EMBL/GenBank/DDBJ databases">
        <title>Components of the Arabidopsis autonomous floral promotion pathway, FCA and FY, are conserved in grasses.</title>
        <authorList>
            <person name="Winichayakul S."/>
            <person name="Beswick N."/>
            <person name="Macknight R."/>
        </authorList>
    </citation>
    <scope>NUCLEOTIDE SEQUENCE</scope>
</reference>
<evidence type="ECO:0000256" key="1">
    <source>
        <dbReference type="ARBA" id="ARBA00022737"/>
    </source>
</evidence>
<evidence type="ECO:0000259" key="5">
    <source>
        <dbReference type="PROSITE" id="PS50020"/>
    </source>
</evidence>
<dbReference type="InterPro" id="IPR012677">
    <property type="entry name" value="Nucleotide-bd_a/b_plait_sf"/>
</dbReference>
<keyword evidence="2 3" id="KW-0694">RNA-binding</keyword>
<dbReference type="CDD" id="cd00201">
    <property type="entry name" value="WW"/>
    <property type="match status" value="1"/>
</dbReference>
<feature type="domain" description="RRM" evidence="6">
    <location>
        <begin position="143"/>
        <end position="223"/>
    </location>
</feature>
<feature type="compositionally biased region" description="Polar residues" evidence="4">
    <location>
        <begin position="410"/>
        <end position="424"/>
    </location>
</feature>
<dbReference type="SUPFAM" id="SSF54928">
    <property type="entry name" value="RNA-binding domain, RBD"/>
    <property type="match status" value="2"/>
</dbReference>
<dbReference type="Pfam" id="PF00076">
    <property type="entry name" value="RRM_1"/>
    <property type="match status" value="2"/>
</dbReference>
<feature type="region of interest" description="Disordered" evidence="4">
    <location>
        <begin position="484"/>
        <end position="524"/>
    </location>
</feature>
<proteinExistence type="evidence at transcript level"/>
<feature type="compositionally biased region" description="Gly residues" evidence="4">
    <location>
        <begin position="231"/>
        <end position="241"/>
    </location>
</feature>
<dbReference type="PANTHER" id="PTHR24012">
    <property type="entry name" value="RNA BINDING PROTEIN"/>
    <property type="match status" value="1"/>
</dbReference>
<feature type="compositionally biased region" description="Polar residues" evidence="4">
    <location>
        <begin position="388"/>
        <end position="400"/>
    </location>
</feature>
<dbReference type="FunFam" id="3.30.70.330:FF:000374">
    <property type="entry name" value="Flowering time control protein FCA"/>
    <property type="match status" value="1"/>
</dbReference>
<feature type="compositionally biased region" description="Basic and acidic residues" evidence="4">
    <location>
        <begin position="259"/>
        <end position="271"/>
    </location>
</feature>
<feature type="region of interest" description="Disordered" evidence="4">
    <location>
        <begin position="222"/>
        <end position="424"/>
    </location>
</feature>
<evidence type="ECO:0000256" key="4">
    <source>
        <dbReference type="SAM" id="MobiDB-lite"/>
    </source>
</evidence>
<dbReference type="PROSITE" id="PS50020">
    <property type="entry name" value="WW_DOMAIN_2"/>
    <property type="match status" value="1"/>
</dbReference>
<name>Q6DN79_LOLPR</name>
<feature type="compositionally biased region" description="Polar residues" evidence="4">
    <location>
        <begin position="274"/>
        <end position="289"/>
    </location>
</feature>
<feature type="domain" description="WW" evidence="5">
    <location>
        <begin position="539"/>
        <end position="572"/>
    </location>
</feature>
<feature type="compositionally biased region" description="Polar residues" evidence="4">
    <location>
        <begin position="357"/>
        <end position="368"/>
    </location>
</feature>